<evidence type="ECO:0008006" key="3">
    <source>
        <dbReference type="Google" id="ProtNLM"/>
    </source>
</evidence>
<dbReference type="EnsemblPlants" id="OBART10G03040.1">
    <property type="protein sequence ID" value="OBART10G03040.1"/>
    <property type="gene ID" value="OBART10G03040"/>
</dbReference>
<protein>
    <recommendedName>
        <fullName evidence="3">Thioredoxin domain-containing protein</fullName>
    </recommendedName>
</protein>
<name>A0A0D3HBE0_9ORYZ</name>
<reference evidence="1" key="2">
    <citation type="submission" date="2015-03" db="UniProtKB">
        <authorList>
            <consortium name="EnsemblPlants"/>
        </authorList>
    </citation>
    <scope>IDENTIFICATION</scope>
</reference>
<evidence type="ECO:0000313" key="2">
    <source>
        <dbReference type="Proteomes" id="UP000026960"/>
    </source>
</evidence>
<reference evidence="1" key="1">
    <citation type="journal article" date="2009" name="Rice">
        <title>De Novo Next Generation Sequencing of Plant Genomes.</title>
        <authorList>
            <person name="Rounsley S."/>
            <person name="Marri P.R."/>
            <person name="Yu Y."/>
            <person name="He R."/>
            <person name="Sisneros N."/>
            <person name="Goicoechea J.L."/>
            <person name="Lee S.J."/>
            <person name="Angelova A."/>
            <person name="Kudrna D."/>
            <person name="Luo M."/>
            <person name="Affourtit J."/>
            <person name="Desany B."/>
            <person name="Knight J."/>
            <person name="Niazi F."/>
            <person name="Egholm M."/>
            <person name="Wing R.A."/>
        </authorList>
    </citation>
    <scope>NUCLEOTIDE SEQUENCE [LARGE SCALE GENOMIC DNA]</scope>
    <source>
        <strain evidence="1">cv. IRGC 105608</strain>
    </source>
</reference>
<proteinExistence type="predicted"/>
<dbReference type="PANTHER" id="PTHR36076:SF1">
    <property type="entry name" value="THIOREDOXIN SUPERFAMILY PROTEIN"/>
    <property type="match status" value="1"/>
</dbReference>
<dbReference type="PANTHER" id="PTHR36076">
    <property type="entry name" value="THIOREDOXIN SUPERFAMILY PROTEIN"/>
    <property type="match status" value="1"/>
</dbReference>
<keyword evidence="2" id="KW-1185">Reference proteome</keyword>
<sequence length="251" mass="28860">MAWSLGRCWATRHAHSPRPSLPPFHLSFPLVRRRKLAPPRLLRRLKSVAEGAAGCFPASKAHRRQIRRERRQPPPRELRETISDVRALRQSPLSLVAPVHASGAACILLLPRCRILARTTLDIPRISGHQELYHSRQSVNSCSCCMKAVQCTYTHHLDKVLEEAAATFHPYVKFVRVECPKYPGFCLTRQKNEYPFIEVFYNPEQAASPGKAVDPNVTKYSVKVLPFNYDQSVYGFREYFKKHGFKYFETN</sequence>
<accession>A0A0D3HBE0</accession>
<evidence type="ECO:0000313" key="1">
    <source>
        <dbReference type="EnsemblPlants" id="OBART10G03040.1"/>
    </source>
</evidence>
<dbReference type="Gramene" id="OBART10G03040.1">
    <property type="protein sequence ID" value="OBART10G03040.1"/>
    <property type="gene ID" value="OBART10G03040"/>
</dbReference>
<dbReference type="AlphaFoldDB" id="A0A0D3HBE0"/>
<organism evidence="1">
    <name type="scientific">Oryza barthii</name>
    <dbReference type="NCBI Taxonomy" id="65489"/>
    <lineage>
        <taxon>Eukaryota</taxon>
        <taxon>Viridiplantae</taxon>
        <taxon>Streptophyta</taxon>
        <taxon>Embryophyta</taxon>
        <taxon>Tracheophyta</taxon>
        <taxon>Spermatophyta</taxon>
        <taxon>Magnoliopsida</taxon>
        <taxon>Liliopsida</taxon>
        <taxon>Poales</taxon>
        <taxon>Poaceae</taxon>
        <taxon>BOP clade</taxon>
        <taxon>Oryzoideae</taxon>
        <taxon>Oryzeae</taxon>
        <taxon>Oryzinae</taxon>
        <taxon>Oryza</taxon>
    </lineage>
</organism>
<dbReference type="Proteomes" id="UP000026960">
    <property type="component" value="Chromosome 10"/>
</dbReference>